<gene>
    <name evidence="1" type="ORF">GCM10009863_19610</name>
</gene>
<reference evidence="2" key="1">
    <citation type="journal article" date="2019" name="Int. J. Syst. Evol. Microbiol.">
        <title>The Global Catalogue of Microorganisms (GCM) 10K type strain sequencing project: providing services to taxonomists for standard genome sequencing and annotation.</title>
        <authorList>
            <consortium name="The Broad Institute Genomics Platform"/>
            <consortium name="The Broad Institute Genome Sequencing Center for Infectious Disease"/>
            <person name="Wu L."/>
            <person name="Ma J."/>
        </authorList>
    </citation>
    <scope>NUCLEOTIDE SEQUENCE [LARGE SCALE GENOMIC DNA]</scope>
    <source>
        <strain evidence="2">JCM 16373</strain>
    </source>
</reference>
<evidence type="ECO:0000313" key="2">
    <source>
        <dbReference type="Proteomes" id="UP001501447"/>
    </source>
</evidence>
<proteinExistence type="predicted"/>
<organism evidence="1 2">
    <name type="scientific">Streptomyces axinellae</name>
    <dbReference type="NCBI Taxonomy" id="552788"/>
    <lineage>
        <taxon>Bacteria</taxon>
        <taxon>Bacillati</taxon>
        <taxon>Actinomycetota</taxon>
        <taxon>Actinomycetes</taxon>
        <taxon>Kitasatosporales</taxon>
        <taxon>Streptomycetaceae</taxon>
        <taxon>Streptomyces</taxon>
    </lineage>
</organism>
<name>A0ABP6C9P9_9ACTN</name>
<keyword evidence="2" id="KW-1185">Reference proteome</keyword>
<dbReference type="Proteomes" id="UP001501447">
    <property type="component" value="Unassembled WGS sequence"/>
</dbReference>
<comment type="caution">
    <text evidence="1">The sequence shown here is derived from an EMBL/GenBank/DDBJ whole genome shotgun (WGS) entry which is preliminary data.</text>
</comment>
<evidence type="ECO:0000313" key="1">
    <source>
        <dbReference type="EMBL" id="GAA2606203.1"/>
    </source>
</evidence>
<dbReference type="EMBL" id="BAAARJ010000005">
    <property type="protein sequence ID" value="GAA2606203.1"/>
    <property type="molecule type" value="Genomic_DNA"/>
</dbReference>
<sequence>MGHIELVETHLAQVRLEMDPDVGVVAAVAPLAEPFLPREPDVEPFGYRHLRVECLSCCEAPTRFLVIGKRLFLPRAVLQHVADCHMTRRVVLVRYGEKCANLVDLLLCIVGGLESAASEFATRTIWAVGQLVADGPGPVTAVLELRARLAVVLSGLRVPA</sequence>
<accession>A0ABP6C9P9</accession>
<protein>
    <submittedName>
        <fullName evidence="1">Uncharacterized protein</fullName>
    </submittedName>
</protein>